<accession>A0ABX9C5G8</accession>
<reference evidence="2 3" key="1">
    <citation type="submission" date="2014-12" db="EMBL/GenBank/DDBJ databases">
        <title>Complete genome sequence of Herbaspirillum rubrisubalbicans Os38.</title>
        <authorList>
            <person name="Chen M."/>
            <person name="An Q."/>
        </authorList>
    </citation>
    <scope>NUCLEOTIDE SEQUENCE [LARGE SCALE GENOMIC DNA]</scope>
    <source>
        <strain evidence="2 3">Os38</strain>
    </source>
</reference>
<evidence type="ECO:0000313" key="3">
    <source>
        <dbReference type="Proteomes" id="UP000248631"/>
    </source>
</evidence>
<dbReference type="Proteomes" id="UP000248631">
    <property type="component" value="Unassembled WGS sequence"/>
</dbReference>
<gene>
    <name evidence="2" type="ORF">RB24_04910</name>
</gene>
<evidence type="ECO:0000256" key="1">
    <source>
        <dbReference type="SAM" id="SignalP"/>
    </source>
</evidence>
<feature type="chain" id="PRO_5047310426" description="DUF4148 domain-containing protein" evidence="1">
    <location>
        <begin position="28"/>
        <end position="84"/>
    </location>
</feature>
<proteinExistence type="predicted"/>
<comment type="caution">
    <text evidence="2">The sequence shown here is derived from an EMBL/GenBank/DDBJ whole genome shotgun (WGS) entry which is preliminary data.</text>
</comment>
<dbReference type="RefSeq" id="WP_112067893.1">
    <property type="nucleotide sequence ID" value="NZ_JUGD01000005.1"/>
</dbReference>
<sequence length="84" mass="8889">MKIQFARQLAVTTALSLATFTAQFAYAADTAPAPAKSEAVTTVATAATAATGKTGLTRAQVLEDLKQYQRAHANPSYAELVFLR</sequence>
<feature type="signal peptide" evidence="1">
    <location>
        <begin position="1"/>
        <end position="27"/>
    </location>
</feature>
<evidence type="ECO:0000313" key="2">
    <source>
        <dbReference type="EMBL" id="RAM65843.1"/>
    </source>
</evidence>
<dbReference type="EMBL" id="JUGD01000005">
    <property type="protein sequence ID" value="RAM65843.1"/>
    <property type="molecule type" value="Genomic_DNA"/>
</dbReference>
<keyword evidence="3" id="KW-1185">Reference proteome</keyword>
<organism evidence="2 3">
    <name type="scientific">Herbaspirillum rubrisubalbicans</name>
    <dbReference type="NCBI Taxonomy" id="80842"/>
    <lineage>
        <taxon>Bacteria</taxon>
        <taxon>Pseudomonadati</taxon>
        <taxon>Pseudomonadota</taxon>
        <taxon>Betaproteobacteria</taxon>
        <taxon>Burkholderiales</taxon>
        <taxon>Oxalobacteraceae</taxon>
        <taxon>Herbaspirillum</taxon>
    </lineage>
</organism>
<evidence type="ECO:0008006" key="4">
    <source>
        <dbReference type="Google" id="ProtNLM"/>
    </source>
</evidence>
<protein>
    <recommendedName>
        <fullName evidence="4">DUF4148 domain-containing protein</fullName>
    </recommendedName>
</protein>
<keyword evidence="1" id="KW-0732">Signal</keyword>
<name>A0ABX9C5G8_9BURK</name>